<dbReference type="PROSITE" id="PS50081">
    <property type="entry name" value="ZF_DAG_PE_2"/>
    <property type="match status" value="1"/>
</dbReference>
<evidence type="ECO:0000259" key="3">
    <source>
        <dbReference type="PROSITE" id="PS50081"/>
    </source>
</evidence>
<protein>
    <submittedName>
        <fullName evidence="5">Ras association domain-containing protein 5-like</fullName>
    </submittedName>
</protein>
<dbReference type="SUPFAM" id="SSF57889">
    <property type="entry name" value="Cysteine-rich domain"/>
    <property type="match status" value="1"/>
</dbReference>
<sequence>MPLNNATWCDLCGDLIWGLLNNNCLRCYNCNYTCHHKCRQLVSLDCTNPLREMPAETSLISQLIEEQPSPSTTLSSLSNGSVVSCVSIGGATIGGCERPRIRNMAYCTGDIVLYRRHYI</sequence>
<dbReference type="Pfam" id="PF00130">
    <property type="entry name" value="C1_1"/>
    <property type="match status" value="1"/>
</dbReference>
<evidence type="ECO:0000256" key="1">
    <source>
        <dbReference type="ARBA" id="ARBA00022723"/>
    </source>
</evidence>
<accession>A0ABM1F1D8</accession>
<dbReference type="Proteomes" id="UP000695022">
    <property type="component" value="Unplaced"/>
</dbReference>
<evidence type="ECO:0000313" key="4">
    <source>
        <dbReference type="Proteomes" id="UP000695022"/>
    </source>
</evidence>
<dbReference type="InterPro" id="IPR046349">
    <property type="entry name" value="C1-like_sf"/>
</dbReference>
<proteinExistence type="predicted"/>
<dbReference type="Gene3D" id="3.30.60.20">
    <property type="match status" value="1"/>
</dbReference>
<dbReference type="GeneID" id="106818054"/>
<dbReference type="InterPro" id="IPR002219">
    <property type="entry name" value="PKC_DAG/PE"/>
</dbReference>
<keyword evidence="4" id="KW-1185">Reference proteome</keyword>
<evidence type="ECO:0000256" key="2">
    <source>
        <dbReference type="ARBA" id="ARBA00022833"/>
    </source>
</evidence>
<reference evidence="5" key="1">
    <citation type="submission" date="2025-08" db="UniProtKB">
        <authorList>
            <consortium name="RefSeq"/>
        </authorList>
    </citation>
    <scope>IDENTIFICATION</scope>
</reference>
<keyword evidence="1" id="KW-0479">Metal-binding</keyword>
<name>A0ABM1F1D8_PRICU</name>
<evidence type="ECO:0000313" key="5">
    <source>
        <dbReference type="RefSeq" id="XP_014678259.1"/>
    </source>
</evidence>
<gene>
    <name evidence="5" type="primary">LOC106818054</name>
</gene>
<keyword evidence="2" id="KW-0862">Zinc</keyword>
<dbReference type="RefSeq" id="XP_014678259.1">
    <property type="nucleotide sequence ID" value="XM_014822773.1"/>
</dbReference>
<feature type="domain" description="Phorbol-ester/DAG-type" evidence="3">
    <location>
        <begin position="1"/>
        <end position="46"/>
    </location>
</feature>
<organism evidence="4 5">
    <name type="scientific">Priapulus caudatus</name>
    <name type="common">Priapulid worm</name>
    <dbReference type="NCBI Taxonomy" id="37621"/>
    <lineage>
        <taxon>Eukaryota</taxon>
        <taxon>Metazoa</taxon>
        <taxon>Ecdysozoa</taxon>
        <taxon>Scalidophora</taxon>
        <taxon>Priapulida</taxon>
        <taxon>Priapulimorpha</taxon>
        <taxon>Priapulimorphida</taxon>
        <taxon>Priapulidae</taxon>
        <taxon>Priapulus</taxon>
    </lineage>
</organism>